<feature type="DNA-binding region" description="H-T-H motif" evidence="2">
    <location>
        <begin position="39"/>
        <end position="58"/>
    </location>
</feature>
<gene>
    <name evidence="4" type="ORF">VT50_0234630</name>
</gene>
<name>A0A1V4CV15_9ACTN</name>
<dbReference type="InterPro" id="IPR050109">
    <property type="entry name" value="HTH-type_TetR-like_transc_reg"/>
</dbReference>
<dbReference type="GO" id="GO:0003700">
    <property type="term" value="F:DNA-binding transcription factor activity"/>
    <property type="evidence" value="ECO:0007669"/>
    <property type="project" value="TreeGrafter"/>
</dbReference>
<dbReference type="InterPro" id="IPR009057">
    <property type="entry name" value="Homeodomain-like_sf"/>
</dbReference>
<sequence>MTTPAFQRARSAQAKQAREAAILDAARALARERGVRDITLTDIAGAVGMHKSALLRYFETREQIFLRLTAEGWRQWSAELRGELARRTRATAPEAAEVVAATLAARPVFCDLLAQAPMNLERNVSIGAVRDFKLVTLEEIELIGDELRRLLGLTELQTVDLIATATSLAGALWQMATPGPRLRELYETDPRLGHAIVEVEPRLCRVLSAFLSGLDATRSTTEG</sequence>
<dbReference type="PROSITE" id="PS50977">
    <property type="entry name" value="HTH_TETR_2"/>
    <property type="match status" value="1"/>
</dbReference>
<evidence type="ECO:0000256" key="1">
    <source>
        <dbReference type="ARBA" id="ARBA00023125"/>
    </source>
</evidence>
<keyword evidence="1 2" id="KW-0238">DNA-binding</keyword>
<comment type="caution">
    <text evidence="4">The sequence shown here is derived from an EMBL/GenBank/DDBJ whole genome shotgun (WGS) entry which is preliminary data.</text>
</comment>
<dbReference type="Pfam" id="PF00440">
    <property type="entry name" value="TetR_N"/>
    <property type="match status" value="1"/>
</dbReference>
<protein>
    <submittedName>
        <fullName evidence="4">TetR family transcriptional regulator</fullName>
    </submittedName>
</protein>
<dbReference type="PANTHER" id="PTHR30055:SF178">
    <property type="entry name" value="POSSIBLE TRANSCRIPTIONAL REGULATORY PROTEIN"/>
    <property type="match status" value="1"/>
</dbReference>
<dbReference type="OrthoDB" id="6637160at2"/>
<organism evidence="4 5">
    <name type="scientific">Streptomyces antioxidans</name>
    <dbReference type="NCBI Taxonomy" id="1507734"/>
    <lineage>
        <taxon>Bacteria</taxon>
        <taxon>Bacillati</taxon>
        <taxon>Actinomycetota</taxon>
        <taxon>Actinomycetes</taxon>
        <taxon>Kitasatosporales</taxon>
        <taxon>Streptomycetaceae</taxon>
        <taxon>Streptomyces</taxon>
    </lineage>
</organism>
<dbReference type="PRINTS" id="PR00455">
    <property type="entry name" value="HTHTETR"/>
</dbReference>
<dbReference type="InterPro" id="IPR001647">
    <property type="entry name" value="HTH_TetR"/>
</dbReference>
<dbReference type="PANTHER" id="PTHR30055">
    <property type="entry name" value="HTH-TYPE TRANSCRIPTIONAL REGULATOR RUTR"/>
    <property type="match status" value="1"/>
</dbReference>
<dbReference type="Gene3D" id="1.10.357.10">
    <property type="entry name" value="Tetracycline Repressor, domain 2"/>
    <property type="match status" value="1"/>
</dbReference>
<dbReference type="EMBL" id="LAKD02000121">
    <property type="protein sequence ID" value="OPF71211.1"/>
    <property type="molecule type" value="Genomic_DNA"/>
</dbReference>
<reference evidence="4" key="1">
    <citation type="submission" date="2016-12" db="EMBL/GenBank/DDBJ databases">
        <title>Genome sequence of Streptomyces antioxidans MUSC 164.</title>
        <authorList>
            <person name="Lee L.-H."/>
            <person name="Ser H.-L."/>
        </authorList>
    </citation>
    <scope>NUCLEOTIDE SEQUENCE [LARGE SCALE GENOMIC DNA]</scope>
    <source>
        <strain evidence="4">MUSC 164</strain>
    </source>
</reference>
<dbReference type="AlphaFoldDB" id="A0A1V4CV15"/>
<dbReference type="RefSeq" id="WP_046089962.1">
    <property type="nucleotide sequence ID" value="NZ_LAKD02000121.1"/>
</dbReference>
<proteinExistence type="predicted"/>
<evidence type="ECO:0000256" key="2">
    <source>
        <dbReference type="PROSITE-ProRule" id="PRU00335"/>
    </source>
</evidence>
<evidence type="ECO:0000313" key="4">
    <source>
        <dbReference type="EMBL" id="OPF71211.1"/>
    </source>
</evidence>
<keyword evidence="5" id="KW-1185">Reference proteome</keyword>
<dbReference type="Proteomes" id="UP000033615">
    <property type="component" value="Unassembled WGS sequence"/>
</dbReference>
<dbReference type="GO" id="GO:0000976">
    <property type="term" value="F:transcription cis-regulatory region binding"/>
    <property type="evidence" value="ECO:0007669"/>
    <property type="project" value="TreeGrafter"/>
</dbReference>
<accession>A0A1V4CV15</accession>
<dbReference type="SUPFAM" id="SSF46689">
    <property type="entry name" value="Homeodomain-like"/>
    <property type="match status" value="1"/>
</dbReference>
<dbReference type="InterPro" id="IPR041483">
    <property type="entry name" value="TetR_C_34"/>
</dbReference>
<evidence type="ECO:0000313" key="5">
    <source>
        <dbReference type="Proteomes" id="UP000033615"/>
    </source>
</evidence>
<dbReference type="Pfam" id="PF17929">
    <property type="entry name" value="TetR_C_34"/>
    <property type="match status" value="1"/>
</dbReference>
<feature type="domain" description="HTH tetR-type" evidence="3">
    <location>
        <begin position="16"/>
        <end position="76"/>
    </location>
</feature>
<evidence type="ECO:0000259" key="3">
    <source>
        <dbReference type="PROSITE" id="PS50977"/>
    </source>
</evidence>